<dbReference type="GO" id="GO:0008276">
    <property type="term" value="F:protein methyltransferase activity"/>
    <property type="evidence" value="ECO:0007669"/>
    <property type="project" value="UniProtKB-UniRule"/>
</dbReference>
<keyword evidence="4 6" id="KW-0808">Transferase</keyword>
<keyword evidence="2 6" id="KW-0963">Cytoplasm</keyword>
<evidence type="ECO:0000256" key="6">
    <source>
        <dbReference type="HAMAP-Rule" id="MF_00735"/>
    </source>
</evidence>
<feature type="binding site" evidence="6">
    <location>
        <position position="127"/>
    </location>
    <ligand>
        <name>S-adenosyl-L-methionine</name>
        <dbReference type="ChEBI" id="CHEBI:59789"/>
    </ligand>
</feature>
<dbReference type="PIRSF" id="PIRSF000401">
    <property type="entry name" value="RPL11_MTase"/>
    <property type="match status" value="1"/>
</dbReference>
<dbReference type="PANTHER" id="PTHR43648:SF1">
    <property type="entry name" value="ELECTRON TRANSFER FLAVOPROTEIN BETA SUBUNIT LYSINE METHYLTRANSFERASE"/>
    <property type="match status" value="1"/>
</dbReference>
<dbReference type="Gene3D" id="3.40.50.150">
    <property type="entry name" value="Vaccinia Virus protein VP39"/>
    <property type="match status" value="1"/>
</dbReference>
<dbReference type="InterPro" id="IPR029063">
    <property type="entry name" value="SAM-dependent_MTases_sf"/>
</dbReference>
<evidence type="ECO:0000256" key="2">
    <source>
        <dbReference type="ARBA" id="ARBA00022490"/>
    </source>
</evidence>
<evidence type="ECO:0000313" key="7">
    <source>
        <dbReference type="EMBL" id="NGZ89819.1"/>
    </source>
</evidence>
<dbReference type="PANTHER" id="PTHR43648">
    <property type="entry name" value="ELECTRON TRANSFER FLAVOPROTEIN BETA SUBUNIT LYSINE METHYLTRANSFERASE"/>
    <property type="match status" value="1"/>
</dbReference>
<comment type="caution">
    <text evidence="7">The sequence shown here is derived from an EMBL/GenBank/DDBJ whole genome shotgun (WGS) entry which is preliminary data.</text>
</comment>
<evidence type="ECO:0000313" key="8">
    <source>
        <dbReference type="Proteomes" id="UP000643701"/>
    </source>
</evidence>
<evidence type="ECO:0000256" key="5">
    <source>
        <dbReference type="ARBA" id="ARBA00022691"/>
    </source>
</evidence>
<dbReference type="InterPro" id="IPR050078">
    <property type="entry name" value="Ribosomal_L11_MeTrfase_PrmA"/>
</dbReference>
<dbReference type="RefSeq" id="WP_166400080.1">
    <property type="nucleotide sequence ID" value="NZ_JAANAS010000043.1"/>
</dbReference>
<evidence type="ECO:0000256" key="1">
    <source>
        <dbReference type="ARBA" id="ARBA00009741"/>
    </source>
</evidence>
<dbReference type="Pfam" id="PF06325">
    <property type="entry name" value="PrmA"/>
    <property type="match status" value="1"/>
</dbReference>
<comment type="similarity">
    <text evidence="1 6">Belongs to the methyltransferase superfamily. PrmA family.</text>
</comment>
<dbReference type="GO" id="GO:0032259">
    <property type="term" value="P:methylation"/>
    <property type="evidence" value="ECO:0007669"/>
    <property type="project" value="UniProtKB-KW"/>
</dbReference>
<dbReference type="EC" id="2.1.1.-" evidence="6"/>
<keyword evidence="7" id="KW-0687">Ribonucleoprotein</keyword>
<feature type="binding site" evidence="6">
    <location>
        <position position="210"/>
    </location>
    <ligand>
        <name>S-adenosyl-L-methionine</name>
        <dbReference type="ChEBI" id="CHEBI:59789"/>
    </ligand>
</feature>
<keyword evidence="5 6" id="KW-0949">S-adenosyl-L-methionine</keyword>
<dbReference type="GO" id="GO:0005840">
    <property type="term" value="C:ribosome"/>
    <property type="evidence" value="ECO:0007669"/>
    <property type="project" value="UniProtKB-KW"/>
</dbReference>
<dbReference type="GO" id="GO:0005737">
    <property type="term" value="C:cytoplasm"/>
    <property type="evidence" value="ECO:0007669"/>
    <property type="project" value="UniProtKB-SubCell"/>
</dbReference>
<dbReference type="InterPro" id="IPR004498">
    <property type="entry name" value="Ribosomal_PrmA_MeTrfase"/>
</dbReference>
<comment type="function">
    <text evidence="6">Methylates ribosomal protein L11.</text>
</comment>
<keyword evidence="3 6" id="KW-0489">Methyltransferase</keyword>
<gene>
    <name evidence="6 7" type="primary">prmA</name>
    <name evidence="7" type="ORF">G7034_06080</name>
</gene>
<dbReference type="NCBIfam" id="NF001785">
    <property type="entry name" value="PRK00517.2-2"/>
    <property type="match status" value="1"/>
</dbReference>
<keyword evidence="8" id="KW-1185">Reference proteome</keyword>
<keyword evidence="7" id="KW-0689">Ribosomal protein</keyword>
<organism evidence="7 8">
    <name type="scientific">Psychroflexus maritimus</name>
    <dbReference type="NCBI Taxonomy" id="2714865"/>
    <lineage>
        <taxon>Bacteria</taxon>
        <taxon>Pseudomonadati</taxon>
        <taxon>Bacteroidota</taxon>
        <taxon>Flavobacteriia</taxon>
        <taxon>Flavobacteriales</taxon>
        <taxon>Flavobacteriaceae</taxon>
        <taxon>Psychroflexus</taxon>
    </lineage>
</organism>
<dbReference type="HAMAP" id="MF_00735">
    <property type="entry name" value="Methyltr_PrmA"/>
    <property type="match status" value="1"/>
</dbReference>
<sequence length="274" mass="31602">MQYIAYHFKISPIALGSEILLAELSQLNFESFEENSTGISAYVQAHLQPESLEQIQLLQNPDFNISWEIEKIEQINWNEEWEKNFQPIEIEQKVYIRAPFHPSKKGFEHEIIIEPKMSFGTGHHETTHQMMQFIIQENCAHKKVLDMGCGTGVLGIMADLNQAEKVDYIDIDDWCVENTNENLQRNRCKGWVQKGGAELIQSEYHVILANINRNVLLQDIPTYSKHLSKNGTLLLSGFYEEDLEQIKSACKANGLNYVNHSTKKQWVACKFVKD</sequence>
<comment type="catalytic activity">
    <reaction evidence="6">
        <text>L-lysyl-[protein] + 3 S-adenosyl-L-methionine = N(6),N(6),N(6)-trimethyl-L-lysyl-[protein] + 3 S-adenosyl-L-homocysteine + 3 H(+)</text>
        <dbReference type="Rhea" id="RHEA:54192"/>
        <dbReference type="Rhea" id="RHEA-COMP:9752"/>
        <dbReference type="Rhea" id="RHEA-COMP:13826"/>
        <dbReference type="ChEBI" id="CHEBI:15378"/>
        <dbReference type="ChEBI" id="CHEBI:29969"/>
        <dbReference type="ChEBI" id="CHEBI:57856"/>
        <dbReference type="ChEBI" id="CHEBI:59789"/>
        <dbReference type="ChEBI" id="CHEBI:61961"/>
    </reaction>
</comment>
<dbReference type="CDD" id="cd02440">
    <property type="entry name" value="AdoMet_MTases"/>
    <property type="match status" value="1"/>
</dbReference>
<dbReference type="EMBL" id="JAANAS010000043">
    <property type="protein sequence ID" value="NGZ89819.1"/>
    <property type="molecule type" value="Genomic_DNA"/>
</dbReference>
<reference evidence="7" key="1">
    <citation type="submission" date="2020-03" db="EMBL/GenBank/DDBJ databases">
        <title>Psychroflexus Maritimus sp. nov., isolate from marine sediment.</title>
        <authorList>
            <person name="Zhong Y.-L."/>
        </authorList>
    </citation>
    <scope>NUCLEOTIDE SEQUENCE</scope>
    <source>
        <strain evidence="7">C1</strain>
    </source>
</reference>
<evidence type="ECO:0000256" key="4">
    <source>
        <dbReference type="ARBA" id="ARBA00022679"/>
    </source>
</evidence>
<feature type="binding site" evidence="6">
    <location>
        <position position="170"/>
    </location>
    <ligand>
        <name>S-adenosyl-L-methionine</name>
        <dbReference type="ChEBI" id="CHEBI:59789"/>
    </ligand>
</feature>
<accession>A0A967AK40</accession>
<evidence type="ECO:0000256" key="3">
    <source>
        <dbReference type="ARBA" id="ARBA00022603"/>
    </source>
</evidence>
<name>A0A967AK40_9FLAO</name>
<dbReference type="Proteomes" id="UP000643701">
    <property type="component" value="Unassembled WGS sequence"/>
</dbReference>
<dbReference type="SUPFAM" id="SSF53335">
    <property type="entry name" value="S-adenosyl-L-methionine-dependent methyltransferases"/>
    <property type="match status" value="1"/>
</dbReference>
<feature type="binding site" evidence="6">
    <location>
        <position position="148"/>
    </location>
    <ligand>
        <name>S-adenosyl-L-methionine</name>
        <dbReference type="ChEBI" id="CHEBI:59789"/>
    </ligand>
</feature>
<proteinExistence type="inferred from homology"/>
<dbReference type="AlphaFoldDB" id="A0A967AK40"/>
<comment type="subcellular location">
    <subcellularLocation>
        <location evidence="6">Cytoplasm</location>
    </subcellularLocation>
</comment>
<protein>
    <recommendedName>
        <fullName evidence="6">Ribosomal protein L11 methyltransferase</fullName>
        <shortName evidence="6">L11 Mtase</shortName>
        <ecNumber evidence="6">2.1.1.-</ecNumber>
    </recommendedName>
</protein>